<dbReference type="eggNOG" id="KOG2836">
    <property type="taxonomic scope" value="Eukaryota"/>
</dbReference>
<evidence type="ECO:0000256" key="16">
    <source>
        <dbReference type="ARBA" id="ARBA00069015"/>
    </source>
</evidence>
<dbReference type="GO" id="GO:0005886">
    <property type="term" value="C:plasma membrane"/>
    <property type="evidence" value="ECO:0007669"/>
    <property type="project" value="UniProtKB-SubCell"/>
</dbReference>
<dbReference type="InterPro" id="IPR050561">
    <property type="entry name" value="PTP"/>
</dbReference>
<keyword evidence="5" id="KW-0488">Methylation</keyword>
<dbReference type="Gene3D" id="3.90.190.10">
    <property type="entry name" value="Protein tyrosine phosphatase superfamily"/>
    <property type="match status" value="1"/>
</dbReference>
<dbReference type="EMBL" id="LN902842">
    <property type="protein sequence ID" value="CDS39621.1"/>
    <property type="molecule type" value="Genomic_DNA"/>
</dbReference>
<protein>
    <recommendedName>
        <fullName evidence="16">Protein tyrosine phosphatase type IVA 3</fullName>
        <ecNumber evidence="3">3.1.3.48</ecNumber>
    </recommendedName>
    <alternativeName>
        <fullName evidence="17">Protein-tyrosine phosphatase 4a3</fullName>
    </alternativeName>
</protein>
<comment type="subunit">
    <text evidence="15">Interacts with tubulin.</text>
</comment>
<dbReference type="FunFam" id="3.90.190.10:FF:000105">
    <property type="entry name" value="Protein tyrosine phosphatase type IVA 3"/>
    <property type="match status" value="1"/>
</dbReference>
<comment type="catalytic activity">
    <reaction evidence="13">
        <text>O-phospho-L-tyrosyl-[protein] + H2O = L-tyrosyl-[protein] + phosphate</text>
        <dbReference type="Rhea" id="RHEA:10684"/>
        <dbReference type="Rhea" id="RHEA-COMP:10136"/>
        <dbReference type="Rhea" id="RHEA-COMP:20101"/>
        <dbReference type="ChEBI" id="CHEBI:15377"/>
        <dbReference type="ChEBI" id="CHEBI:43474"/>
        <dbReference type="ChEBI" id="CHEBI:46858"/>
        <dbReference type="ChEBI" id="CHEBI:61978"/>
        <dbReference type="EC" id="3.1.3.48"/>
    </reaction>
</comment>
<dbReference type="PANTHER" id="PTHR23339">
    <property type="entry name" value="TYROSINE SPECIFIC PROTEIN PHOSPHATASE AND DUAL SPECIFICITY PROTEIN PHOSPHATASE"/>
    <property type="match status" value="1"/>
</dbReference>
<evidence type="ECO:0000256" key="3">
    <source>
        <dbReference type="ARBA" id="ARBA00013064"/>
    </source>
</evidence>
<dbReference type="AlphaFoldDB" id="A0A068Y8P0"/>
<evidence type="ECO:0000256" key="2">
    <source>
        <dbReference type="ARBA" id="ARBA00004412"/>
    </source>
</evidence>
<dbReference type="CDD" id="cd14500">
    <property type="entry name" value="PTP-IVa"/>
    <property type="match status" value="1"/>
</dbReference>
<dbReference type="OrthoDB" id="5632at2759"/>
<accession>A0A068Y8P0</accession>
<evidence type="ECO:0000256" key="11">
    <source>
        <dbReference type="ARBA" id="ARBA00023288"/>
    </source>
</evidence>
<reference evidence="19" key="2">
    <citation type="submission" date="2015-11" db="EMBL/GenBank/DDBJ databases">
        <authorList>
            <person name="Zhang Y."/>
            <person name="Guo Z."/>
        </authorList>
    </citation>
    <scope>NUCLEOTIDE SEQUENCE</scope>
</reference>
<evidence type="ECO:0000256" key="1">
    <source>
        <dbReference type="ARBA" id="ARBA00004236"/>
    </source>
</evidence>
<evidence type="ECO:0000256" key="12">
    <source>
        <dbReference type="ARBA" id="ARBA00023289"/>
    </source>
</evidence>
<dbReference type="GO" id="GO:0004725">
    <property type="term" value="F:protein tyrosine phosphatase activity"/>
    <property type="evidence" value="ECO:0007669"/>
    <property type="project" value="UniProtKB-EC"/>
</dbReference>
<dbReference type="InterPro" id="IPR003595">
    <property type="entry name" value="Tyr_Pase_cat"/>
</dbReference>
<dbReference type="EC" id="3.1.3.48" evidence="3"/>
<evidence type="ECO:0000313" key="19">
    <source>
        <dbReference type="EMBL" id="CDS39621.1"/>
    </source>
</evidence>
<dbReference type="STRING" id="6211.A0A068Y8P0"/>
<evidence type="ECO:0000256" key="8">
    <source>
        <dbReference type="ARBA" id="ARBA00022912"/>
    </source>
</evidence>
<evidence type="ECO:0000256" key="9">
    <source>
        <dbReference type="ARBA" id="ARBA00023136"/>
    </source>
</evidence>
<dbReference type="SMART" id="SM00404">
    <property type="entry name" value="PTPc_motif"/>
    <property type="match status" value="1"/>
</dbReference>
<evidence type="ECO:0000256" key="10">
    <source>
        <dbReference type="ARBA" id="ARBA00023157"/>
    </source>
</evidence>
<evidence type="ECO:0000256" key="14">
    <source>
        <dbReference type="ARBA" id="ARBA00057132"/>
    </source>
</evidence>
<keyword evidence="4" id="KW-1003">Cell membrane</keyword>
<keyword evidence="11" id="KW-0449">Lipoprotein</keyword>
<keyword evidence="10" id="KW-1015">Disulfide bond</keyword>
<sequence length="331" mass="37780">MVSRQLLKPVITDVMFKGMHFIIMDSPAADTVQTFAKECSRLRVSDVIRVCEDKYPVEPFEKVGIEVHHWEFEDGSFPPDDILEKWFELLRLRFYGPKKTPSGGGNGNDNSHPGSVAVHCLAGYGRAPVLVAVALMELGMANQEAIELIRSKRKGAFNDRQVESLRNYRARNRLRKNLHQDTANQQFLTSHPFPHPSNFFKQKHICRLVSLPRSARKDNDVHCAICQTINWSIEGRLKGCLHFPSFSPPLLVFSSFLSLSFSPSPICQLYAFLWFFPIPSFSSFPPLFFLSFFGPPFYLHRLAFLAPFSHGILRLPISIAHCLLKWNINKC</sequence>
<evidence type="ECO:0000256" key="13">
    <source>
        <dbReference type="ARBA" id="ARBA00051722"/>
    </source>
</evidence>
<evidence type="ECO:0000256" key="4">
    <source>
        <dbReference type="ARBA" id="ARBA00022475"/>
    </source>
</evidence>
<evidence type="ECO:0000259" key="18">
    <source>
        <dbReference type="PROSITE" id="PS50056"/>
    </source>
</evidence>
<evidence type="ECO:0000256" key="6">
    <source>
        <dbReference type="ARBA" id="ARBA00022753"/>
    </source>
</evidence>
<reference evidence="19" key="1">
    <citation type="journal article" date="2013" name="Nature">
        <title>The genomes of four tapeworm species reveal adaptations to parasitism.</title>
        <authorList>
            <person name="Tsai I.J."/>
            <person name="Zarowiecki M."/>
            <person name="Holroyd N."/>
            <person name="Garciarrubio A."/>
            <person name="Sanchez-Flores A."/>
            <person name="Brooks K.L."/>
            <person name="Tracey A."/>
            <person name="Bobes R.J."/>
            <person name="Fragoso G."/>
            <person name="Sciutto E."/>
            <person name="Aslett M."/>
            <person name="Beasley H."/>
            <person name="Bennett H.M."/>
            <person name="Cai J."/>
            <person name="Camicia F."/>
            <person name="Clark R."/>
            <person name="Cucher M."/>
            <person name="De Silva N."/>
            <person name="Day T.A."/>
            <person name="Deplazes P."/>
            <person name="Estrada K."/>
            <person name="Fernandez C."/>
            <person name="Holland P.W."/>
            <person name="Hou J."/>
            <person name="Hu S."/>
            <person name="Huckvale T."/>
            <person name="Hung S.S."/>
            <person name="Kamenetzky L."/>
            <person name="Keane J.A."/>
            <person name="Kiss F."/>
            <person name="Koziol U."/>
            <person name="Lambert O."/>
            <person name="Liu K."/>
            <person name="Luo X."/>
            <person name="Luo Y."/>
            <person name="Macchiaroli N."/>
            <person name="Nichol S."/>
            <person name="Paps J."/>
            <person name="Parkinson J."/>
            <person name="Pouchkina-Stantcheva N."/>
            <person name="Riddiford N."/>
            <person name="Rosenzvit M."/>
            <person name="Salinas G."/>
            <person name="Wasmuth J.D."/>
            <person name="Zamanian M."/>
            <person name="Zheng Y."/>
            <person name="Cai X."/>
            <person name="Soberon X."/>
            <person name="Olson P.D."/>
            <person name="Laclette J.P."/>
            <person name="Brehm K."/>
            <person name="Berriman M."/>
            <person name="Garciarrubio A."/>
            <person name="Bobes R.J."/>
            <person name="Fragoso G."/>
            <person name="Sanchez-Flores A."/>
            <person name="Estrada K."/>
            <person name="Cevallos M.A."/>
            <person name="Morett E."/>
            <person name="Gonzalez V."/>
            <person name="Portillo T."/>
            <person name="Ochoa-Leyva A."/>
            <person name="Jose M.V."/>
            <person name="Sciutto E."/>
            <person name="Landa A."/>
            <person name="Jimenez L."/>
            <person name="Valdes V."/>
            <person name="Carrero J.C."/>
            <person name="Larralde C."/>
            <person name="Morales-Montor J."/>
            <person name="Limon-Lason J."/>
            <person name="Soberon X."/>
            <person name="Laclette J.P."/>
        </authorList>
    </citation>
    <scope>NUCLEOTIDE SEQUENCE [LARGE SCALE GENOMIC DNA]</scope>
</reference>
<dbReference type="SUPFAM" id="SSF52799">
    <property type="entry name" value="(Phosphotyrosine protein) phosphatases II"/>
    <property type="match status" value="1"/>
</dbReference>
<evidence type="ECO:0000313" key="20">
    <source>
        <dbReference type="Proteomes" id="UP000017246"/>
    </source>
</evidence>
<evidence type="ECO:0000256" key="7">
    <source>
        <dbReference type="ARBA" id="ARBA00022801"/>
    </source>
</evidence>
<keyword evidence="20" id="KW-1185">Reference proteome</keyword>
<comment type="function">
    <text evidence="14">Protein tyrosine phosphatase which stimulates progression from G1 into S phase during mitosis. Enhances cell proliferation, cell motility and invasive activity, and promotes cancer metastasis. May be involved in the progression of cardiac hypertrophy by inhibiting intracellular calcium mobilization in response to angiotensin II.</text>
</comment>
<dbReference type="Proteomes" id="UP000017246">
    <property type="component" value="Unassembled WGS sequence"/>
</dbReference>
<name>A0A068Y8P0_ECHMU</name>
<organism evidence="19 20">
    <name type="scientific">Echinococcus multilocularis</name>
    <name type="common">Fox tapeworm</name>
    <dbReference type="NCBI Taxonomy" id="6211"/>
    <lineage>
        <taxon>Eukaryota</taxon>
        <taxon>Metazoa</taxon>
        <taxon>Spiralia</taxon>
        <taxon>Lophotrochozoa</taxon>
        <taxon>Platyhelminthes</taxon>
        <taxon>Cestoda</taxon>
        <taxon>Eucestoda</taxon>
        <taxon>Cyclophyllidea</taxon>
        <taxon>Taeniidae</taxon>
        <taxon>Echinococcus</taxon>
    </lineage>
</organism>
<keyword evidence="7" id="KW-0378">Hydrolase</keyword>
<keyword evidence="9" id="KW-0472">Membrane</keyword>
<feature type="domain" description="Tyrosine specific protein phosphatases" evidence="18">
    <location>
        <begin position="84"/>
        <end position="164"/>
    </location>
</feature>
<keyword evidence="6" id="KW-0967">Endosome</keyword>
<evidence type="ECO:0000256" key="17">
    <source>
        <dbReference type="ARBA" id="ARBA00082375"/>
    </source>
</evidence>
<proteinExistence type="predicted"/>
<gene>
    <name evidence="19" type="ORF">EmuJ_000716100</name>
</gene>
<dbReference type="InterPro" id="IPR000387">
    <property type="entry name" value="Tyr_Pase_dom"/>
</dbReference>
<dbReference type="NCBIfam" id="TIGR01053">
    <property type="entry name" value="LSD1"/>
    <property type="match status" value="1"/>
</dbReference>
<dbReference type="GO" id="GO:0043542">
    <property type="term" value="P:endothelial cell migration"/>
    <property type="evidence" value="ECO:0007669"/>
    <property type="project" value="UniProtKB-ARBA"/>
</dbReference>
<evidence type="ECO:0000256" key="5">
    <source>
        <dbReference type="ARBA" id="ARBA00022481"/>
    </source>
</evidence>
<dbReference type="InterPro" id="IPR029021">
    <property type="entry name" value="Prot-tyrosine_phosphatase-like"/>
</dbReference>
<dbReference type="GO" id="GO:0005769">
    <property type="term" value="C:early endosome"/>
    <property type="evidence" value="ECO:0007669"/>
    <property type="project" value="UniProtKB-SubCell"/>
</dbReference>
<comment type="subcellular location">
    <subcellularLocation>
        <location evidence="1">Cell membrane</location>
    </subcellularLocation>
    <subcellularLocation>
        <location evidence="2">Early endosome</location>
    </subcellularLocation>
</comment>
<keyword evidence="12" id="KW-0636">Prenylation</keyword>
<keyword evidence="8" id="KW-0904">Protein phosphatase</keyword>
<evidence type="ECO:0000256" key="15">
    <source>
        <dbReference type="ARBA" id="ARBA00064590"/>
    </source>
</evidence>
<dbReference type="PROSITE" id="PS50056">
    <property type="entry name" value="TYR_PHOSPHATASE_2"/>
    <property type="match status" value="1"/>
</dbReference>
<dbReference type="GO" id="GO:0009966">
    <property type="term" value="P:regulation of signal transduction"/>
    <property type="evidence" value="ECO:0007669"/>
    <property type="project" value="UniProtKB-ARBA"/>
</dbReference>